<keyword evidence="1" id="KW-0547">Nucleotide-binding</keyword>
<evidence type="ECO:0000313" key="3">
    <source>
        <dbReference type="Proteomes" id="UP000030765"/>
    </source>
</evidence>
<dbReference type="VEuPathDB" id="VectorBase:ASIC006716"/>
<name>A0A084VM14_ANOSI</name>
<dbReference type="EMBL" id="ATLV01014575">
    <property type="status" value="NOT_ANNOTATED_CDS"/>
    <property type="molecule type" value="Genomic_DNA"/>
</dbReference>
<keyword evidence="3" id="KW-1185">Reference proteome</keyword>
<organism evidence="1">
    <name type="scientific">Anopheles sinensis</name>
    <name type="common">Mosquito</name>
    <dbReference type="NCBI Taxonomy" id="74873"/>
    <lineage>
        <taxon>Eukaryota</taxon>
        <taxon>Metazoa</taxon>
        <taxon>Ecdysozoa</taxon>
        <taxon>Arthropoda</taxon>
        <taxon>Hexapoda</taxon>
        <taxon>Insecta</taxon>
        <taxon>Pterygota</taxon>
        <taxon>Neoptera</taxon>
        <taxon>Endopterygota</taxon>
        <taxon>Diptera</taxon>
        <taxon>Nematocera</taxon>
        <taxon>Culicoidea</taxon>
        <taxon>Culicidae</taxon>
        <taxon>Anophelinae</taxon>
        <taxon>Anopheles</taxon>
    </lineage>
</organism>
<gene>
    <name evidence="1" type="ORF">ZHAS_00006716</name>
</gene>
<proteinExistence type="predicted"/>
<sequence length="73" mass="7750">MAVCVCVVFTRSRKSSFDALEPAGGKRHLTPERFRRARGAFPIFSVLQGVSIGRSVICPLAGGRKGSKGPGSM</sequence>
<reference evidence="2" key="2">
    <citation type="submission" date="2020-05" db="UniProtKB">
        <authorList>
            <consortium name="EnsemblMetazoa"/>
        </authorList>
    </citation>
    <scope>IDENTIFICATION</scope>
</reference>
<dbReference type="Proteomes" id="UP000030765">
    <property type="component" value="Unassembled WGS sequence"/>
</dbReference>
<dbReference type="EMBL" id="KE524975">
    <property type="protein sequence ID" value="KFB39008.1"/>
    <property type="molecule type" value="Genomic_DNA"/>
</dbReference>
<dbReference type="EnsemblMetazoa" id="ASIC006716-RA">
    <property type="protein sequence ID" value="ASIC006716-PA"/>
    <property type="gene ID" value="ASIC006716"/>
</dbReference>
<accession>A0A084VM14</accession>
<keyword evidence="1" id="KW-0067">ATP-binding</keyword>
<protein>
    <submittedName>
        <fullName evidence="1 2">D-allose transporter ATP-binding protein</fullName>
    </submittedName>
</protein>
<dbReference type="GO" id="GO:0005524">
    <property type="term" value="F:ATP binding"/>
    <property type="evidence" value="ECO:0007669"/>
    <property type="project" value="UniProtKB-KW"/>
</dbReference>
<reference evidence="1 3" key="1">
    <citation type="journal article" date="2014" name="BMC Genomics">
        <title>Genome sequence of Anopheles sinensis provides insight into genetics basis of mosquito competence for malaria parasites.</title>
        <authorList>
            <person name="Zhou D."/>
            <person name="Zhang D."/>
            <person name="Ding G."/>
            <person name="Shi L."/>
            <person name="Hou Q."/>
            <person name="Ye Y."/>
            <person name="Xu Y."/>
            <person name="Zhou H."/>
            <person name="Xiong C."/>
            <person name="Li S."/>
            <person name="Yu J."/>
            <person name="Hong S."/>
            <person name="Yu X."/>
            <person name="Zou P."/>
            <person name="Chen C."/>
            <person name="Chang X."/>
            <person name="Wang W."/>
            <person name="Lv Y."/>
            <person name="Sun Y."/>
            <person name="Ma L."/>
            <person name="Shen B."/>
            <person name="Zhu C."/>
        </authorList>
    </citation>
    <scope>NUCLEOTIDE SEQUENCE [LARGE SCALE GENOMIC DNA]</scope>
</reference>
<evidence type="ECO:0000313" key="1">
    <source>
        <dbReference type="EMBL" id="KFB39008.1"/>
    </source>
</evidence>
<dbReference type="AlphaFoldDB" id="A0A084VM14"/>
<evidence type="ECO:0000313" key="2">
    <source>
        <dbReference type="EnsemblMetazoa" id="ASIC006716-PA"/>
    </source>
</evidence>